<evidence type="ECO:0000259" key="9">
    <source>
        <dbReference type="Pfam" id="PF13231"/>
    </source>
</evidence>
<feature type="transmembrane region" description="Helical" evidence="8">
    <location>
        <begin position="356"/>
        <end position="375"/>
    </location>
</feature>
<feature type="transmembrane region" description="Helical" evidence="8">
    <location>
        <begin position="387"/>
        <end position="408"/>
    </location>
</feature>
<gene>
    <name evidence="10" type="ORF">RBB81_03195</name>
</gene>
<feature type="transmembrane region" description="Helical" evidence="8">
    <location>
        <begin position="332"/>
        <end position="350"/>
    </location>
</feature>
<dbReference type="EMBL" id="CP132938">
    <property type="protein sequence ID" value="XCB22943.1"/>
    <property type="molecule type" value="Genomic_DNA"/>
</dbReference>
<evidence type="ECO:0000256" key="3">
    <source>
        <dbReference type="ARBA" id="ARBA00022676"/>
    </source>
</evidence>
<evidence type="ECO:0000256" key="7">
    <source>
        <dbReference type="ARBA" id="ARBA00023136"/>
    </source>
</evidence>
<comment type="subcellular location">
    <subcellularLocation>
        <location evidence="1">Cell membrane</location>
        <topology evidence="1">Multi-pass membrane protein</topology>
    </subcellularLocation>
</comment>
<feature type="transmembrane region" description="Helical" evidence="8">
    <location>
        <begin position="156"/>
        <end position="173"/>
    </location>
</feature>
<feature type="transmembrane region" description="Helical" evidence="8">
    <location>
        <begin position="469"/>
        <end position="488"/>
    </location>
</feature>
<accession>A0AAU7Z268</accession>
<proteinExistence type="predicted"/>
<dbReference type="Pfam" id="PF13231">
    <property type="entry name" value="PMT_2"/>
    <property type="match status" value="1"/>
</dbReference>
<dbReference type="GO" id="GO:0005886">
    <property type="term" value="C:plasma membrane"/>
    <property type="evidence" value="ECO:0007669"/>
    <property type="project" value="UniProtKB-SubCell"/>
</dbReference>
<name>A0AAU7Z268_9BACT</name>
<dbReference type="PANTHER" id="PTHR33908">
    <property type="entry name" value="MANNOSYLTRANSFERASE YKCB-RELATED"/>
    <property type="match status" value="1"/>
</dbReference>
<feature type="transmembrane region" description="Helical" evidence="8">
    <location>
        <begin position="299"/>
        <end position="320"/>
    </location>
</feature>
<dbReference type="InterPro" id="IPR050297">
    <property type="entry name" value="LipidA_mod_glycosyltrf_83"/>
</dbReference>
<evidence type="ECO:0000256" key="2">
    <source>
        <dbReference type="ARBA" id="ARBA00022475"/>
    </source>
</evidence>
<evidence type="ECO:0000256" key="8">
    <source>
        <dbReference type="SAM" id="Phobius"/>
    </source>
</evidence>
<reference evidence="10" key="2">
    <citation type="journal article" date="2024" name="Environ. Microbiol.">
        <title>Genome analysis and description of Tunturibacter gen. nov. expands the diversity of Terriglobia in tundra soils.</title>
        <authorList>
            <person name="Messyasz A."/>
            <person name="Mannisto M.K."/>
            <person name="Kerkhof L.J."/>
            <person name="Haggblom M.M."/>
        </authorList>
    </citation>
    <scope>NUCLEOTIDE SEQUENCE</scope>
    <source>
        <strain evidence="10">M8UP39</strain>
    </source>
</reference>
<dbReference type="InterPro" id="IPR038731">
    <property type="entry name" value="RgtA/B/C-like"/>
</dbReference>
<feature type="domain" description="Glycosyltransferase RgtA/B/C/D-like" evidence="9">
    <location>
        <begin position="82"/>
        <end position="246"/>
    </location>
</feature>
<dbReference type="AlphaFoldDB" id="A0AAU7Z268"/>
<evidence type="ECO:0000256" key="1">
    <source>
        <dbReference type="ARBA" id="ARBA00004651"/>
    </source>
</evidence>
<dbReference type="GO" id="GO:0009103">
    <property type="term" value="P:lipopolysaccharide biosynthetic process"/>
    <property type="evidence" value="ECO:0007669"/>
    <property type="project" value="UniProtKB-ARBA"/>
</dbReference>
<dbReference type="PANTHER" id="PTHR33908:SF3">
    <property type="entry name" value="UNDECAPRENYL PHOSPHATE-ALPHA-4-AMINO-4-DEOXY-L-ARABINOSE ARABINOSYL TRANSFERASE"/>
    <property type="match status" value="1"/>
</dbReference>
<keyword evidence="3" id="KW-0328">Glycosyltransferase</keyword>
<keyword evidence="4" id="KW-0808">Transferase</keyword>
<dbReference type="GO" id="GO:0016763">
    <property type="term" value="F:pentosyltransferase activity"/>
    <property type="evidence" value="ECO:0007669"/>
    <property type="project" value="TreeGrafter"/>
</dbReference>
<reference evidence="10" key="1">
    <citation type="submission" date="2023-08" db="EMBL/GenBank/DDBJ databases">
        <authorList>
            <person name="Messyasz A."/>
            <person name="Mannisto M.K."/>
            <person name="Kerkhof L.J."/>
            <person name="Haggblom M."/>
        </authorList>
    </citation>
    <scope>NUCLEOTIDE SEQUENCE</scope>
    <source>
        <strain evidence="10">M8UP39</strain>
    </source>
</reference>
<dbReference type="KEGG" id="tgi:RBB81_03195"/>
<protein>
    <submittedName>
        <fullName evidence="10">Glycosyltransferase family 39 protein</fullName>
    </submittedName>
</protein>
<keyword evidence="5 8" id="KW-0812">Transmembrane</keyword>
<feature type="transmembrane region" description="Helical" evidence="8">
    <location>
        <begin position="228"/>
        <end position="248"/>
    </location>
</feature>
<keyword evidence="7 8" id="KW-0472">Membrane</keyword>
<keyword evidence="2" id="KW-1003">Cell membrane</keyword>
<dbReference type="GO" id="GO:0010041">
    <property type="term" value="P:response to iron(III) ion"/>
    <property type="evidence" value="ECO:0007669"/>
    <property type="project" value="TreeGrafter"/>
</dbReference>
<evidence type="ECO:0000313" key="10">
    <source>
        <dbReference type="EMBL" id="XCB22943.1"/>
    </source>
</evidence>
<feature type="transmembrane region" description="Helical" evidence="8">
    <location>
        <begin position="441"/>
        <end position="462"/>
    </location>
</feature>
<feature type="transmembrane region" description="Helical" evidence="8">
    <location>
        <begin position="185"/>
        <end position="216"/>
    </location>
</feature>
<feature type="transmembrane region" description="Helical" evidence="8">
    <location>
        <begin position="108"/>
        <end position="127"/>
    </location>
</feature>
<keyword evidence="6 8" id="KW-1133">Transmembrane helix</keyword>
<evidence type="ECO:0000256" key="4">
    <source>
        <dbReference type="ARBA" id="ARBA00022679"/>
    </source>
</evidence>
<evidence type="ECO:0000256" key="6">
    <source>
        <dbReference type="ARBA" id="ARBA00022989"/>
    </source>
</evidence>
<evidence type="ECO:0000256" key="5">
    <source>
        <dbReference type="ARBA" id="ARBA00022692"/>
    </source>
</evidence>
<feature type="transmembrane region" description="Helical" evidence="8">
    <location>
        <begin position="26"/>
        <end position="45"/>
    </location>
</feature>
<sequence length="618" mass="68935">MENPVKTVSGLQETGDRSRAVNRSQLFWLVVLFAAAVYLGCILSPPSLMDDVDAVQAQIAHNMISSGDWVTARLDGVAYLEKPPLIYWMIAVAYKVFGVHDWAARIPIALSAIALCVTTAAFGVWAFGRRAGFYAGLCMSTCIGLFLFTRILVPDVVLTLTIVLAMWAFLRVLDEEEPNPRAWAAILAASLGVGLLLKSLIAIVFPAAAAIIYLLCTRQLFSARMWKRLRPLSGLAIILLIAAPWHILATLRNPPYFSFTMKSVPGEYHGFFWFFFINEQLLRFLNLRSPRDYNTVPRLYFWLLNLVWLFPWSVYLPAALKLSYRPVDRAGRTRLLALCWTGFVLVFFTFSTTQEYYSMPCYPALALLIGSGIAFNGRIVRHGTRFLTVICSIAALAAIAILVAVHHVPTPGDISQALSSNPEAYTLSLGHMEDLTLKSFAYLRIPLALAAASFLIGAIGTLQTAGKKVYVTVAIMMVVFFHAARLAMIDFDPYLSSRPLVNKLLQSPEGNLIVDHHYYWFSSVFFYTDRTALLLNGRFNNLVYGSYAPNAPSVFLDDNQFRDLWQRPERYYIFAKDTGVDHLESLVGKDQLNLLEESGGKVLITNHPVSSSVLPNAP</sequence>
<organism evidence="10">
    <name type="scientific">Tunturiibacter gelidiferens</name>
    <dbReference type="NCBI Taxonomy" id="3069689"/>
    <lineage>
        <taxon>Bacteria</taxon>
        <taxon>Pseudomonadati</taxon>
        <taxon>Acidobacteriota</taxon>
        <taxon>Terriglobia</taxon>
        <taxon>Terriglobales</taxon>
        <taxon>Acidobacteriaceae</taxon>
        <taxon>Tunturiibacter</taxon>
    </lineage>
</organism>
<dbReference type="RefSeq" id="WP_246373749.1">
    <property type="nucleotide sequence ID" value="NZ_CP132938.1"/>
</dbReference>